<dbReference type="PANTHER" id="PTHR30419:SF8">
    <property type="entry name" value="NITROGEN ASSIMILATION TRANSCRIPTIONAL ACTIVATOR-RELATED"/>
    <property type="match status" value="1"/>
</dbReference>
<evidence type="ECO:0000313" key="7">
    <source>
        <dbReference type="Proteomes" id="UP001300012"/>
    </source>
</evidence>
<evidence type="ECO:0000256" key="1">
    <source>
        <dbReference type="ARBA" id="ARBA00009437"/>
    </source>
</evidence>
<dbReference type="PANTHER" id="PTHR30419">
    <property type="entry name" value="HTH-TYPE TRANSCRIPTIONAL REGULATOR YBHD"/>
    <property type="match status" value="1"/>
</dbReference>
<dbReference type="EMBL" id="JANQBD010000011">
    <property type="protein sequence ID" value="MCR8632786.1"/>
    <property type="molecule type" value="Genomic_DNA"/>
</dbReference>
<dbReference type="Pfam" id="PF00126">
    <property type="entry name" value="HTH_1"/>
    <property type="match status" value="1"/>
</dbReference>
<feature type="domain" description="HTH lysR-type" evidence="5">
    <location>
        <begin position="1"/>
        <end position="58"/>
    </location>
</feature>
<dbReference type="InterPro" id="IPR050950">
    <property type="entry name" value="HTH-type_LysR_regulators"/>
</dbReference>
<protein>
    <submittedName>
        <fullName evidence="6">LysR family transcriptional regulator</fullName>
    </submittedName>
</protein>
<dbReference type="PROSITE" id="PS50931">
    <property type="entry name" value="HTH_LYSR"/>
    <property type="match status" value="1"/>
</dbReference>
<gene>
    <name evidence="6" type="ORF">NV381_16405</name>
</gene>
<dbReference type="CDD" id="cd05466">
    <property type="entry name" value="PBP2_LTTR_substrate"/>
    <property type="match status" value="1"/>
</dbReference>
<keyword evidence="2" id="KW-0805">Transcription regulation</keyword>
<keyword evidence="3" id="KW-0238">DNA-binding</keyword>
<sequence length="321" mass="36368">MDSRKLHYFAEVASASSFTKASEKLLVAQPAISKTIQKLEDELQLLLFDRSEKSAILTQEGKVLFDYANDILGKIEDARRVMEEMRELQRGEIRIGLPSMFGSAYFLPIIKEFKRSYPSLNISVVEEGTKQIRTWIERKEIDFGIISANPIETEVEVIPLLNDYMVACFSADHPLADKEVVTLHELLSEPLIFFKNDCFQKKLLIEVSKKAELEMNVTFTTNQLSIIKSLVAEGVGVTMLLRMVTISNSKMSTVPIYPPIPVQLVVCKKRNTYLSKASQTFLDFLKQKAAASNTCTIIELNDPVFPFETKEVQDPSHQDSF</sequence>
<keyword evidence="7" id="KW-1185">Reference proteome</keyword>
<dbReference type="Gene3D" id="3.40.190.290">
    <property type="match status" value="1"/>
</dbReference>
<accession>A0ABT1YHX7</accession>
<dbReference type="InterPro" id="IPR036388">
    <property type="entry name" value="WH-like_DNA-bd_sf"/>
</dbReference>
<dbReference type="Gene3D" id="1.10.10.10">
    <property type="entry name" value="Winged helix-like DNA-binding domain superfamily/Winged helix DNA-binding domain"/>
    <property type="match status" value="1"/>
</dbReference>
<name>A0ABT1YHX7_9BACL</name>
<reference evidence="6 7" key="1">
    <citation type="submission" date="2022-08" db="EMBL/GenBank/DDBJ databases">
        <title>Paenibacillus endoradicis sp. nov., Paenibacillus radicibacter sp. nov and Paenibacillus pararadicis sp. nov., three cold-adapted plant growth-promoting bacteria isolated from root of Larix gmelinii in Great Khingan.</title>
        <authorList>
            <person name="Xue H."/>
        </authorList>
    </citation>
    <scope>NUCLEOTIDE SEQUENCE [LARGE SCALE GENOMIC DNA]</scope>
    <source>
        <strain evidence="6 7">N5-1-1-5</strain>
    </source>
</reference>
<dbReference type="SUPFAM" id="SSF53850">
    <property type="entry name" value="Periplasmic binding protein-like II"/>
    <property type="match status" value="1"/>
</dbReference>
<evidence type="ECO:0000256" key="3">
    <source>
        <dbReference type="ARBA" id="ARBA00023125"/>
    </source>
</evidence>
<dbReference type="InterPro" id="IPR036390">
    <property type="entry name" value="WH_DNA-bd_sf"/>
</dbReference>
<comment type="caution">
    <text evidence="6">The sequence shown here is derived from an EMBL/GenBank/DDBJ whole genome shotgun (WGS) entry which is preliminary data.</text>
</comment>
<proteinExistence type="inferred from homology"/>
<comment type="similarity">
    <text evidence="1">Belongs to the LysR transcriptional regulatory family.</text>
</comment>
<evidence type="ECO:0000313" key="6">
    <source>
        <dbReference type="EMBL" id="MCR8632786.1"/>
    </source>
</evidence>
<dbReference type="RefSeq" id="WP_258214372.1">
    <property type="nucleotide sequence ID" value="NZ_JANQBD010000011.1"/>
</dbReference>
<dbReference type="SUPFAM" id="SSF46785">
    <property type="entry name" value="Winged helix' DNA-binding domain"/>
    <property type="match status" value="1"/>
</dbReference>
<evidence type="ECO:0000259" key="5">
    <source>
        <dbReference type="PROSITE" id="PS50931"/>
    </source>
</evidence>
<evidence type="ECO:0000256" key="2">
    <source>
        <dbReference type="ARBA" id="ARBA00023015"/>
    </source>
</evidence>
<dbReference type="InterPro" id="IPR000847">
    <property type="entry name" value="LysR_HTH_N"/>
</dbReference>
<dbReference type="PRINTS" id="PR00039">
    <property type="entry name" value="HTHLYSR"/>
</dbReference>
<keyword evidence="4" id="KW-0804">Transcription</keyword>
<evidence type="ECO:0000256" key="4">
    <source>
        <dbReference type="ARBA" id="ARBA00023163"/>
    </source>
</evidence>
<organism evidence="6 7">
    <name type="scientific">Paenibacillus radicis</name>
    <name type="common">ex Xue et al. 2023</name>
    <dbReference type="NCBI Taxonomy" id="2972489"/>
    <lineage>
        <taxon>Bacteria</taxon>
        <taxon>Bacillati</taxon>
        <taxon>Bacillota</taxon>
        <taxon>Bacilli</taxon>
        <taxon>Bacillales</taxon>
        <taxon>Paenibacillaceae</taxon>
        <taxon>Paenibacillus</taxon>
    </lineage>
</organism>
<dbReference type="Pfam" id="PF03466">
    <property type="entry name" value="LysR_substrate"/>
    <property type="match status" value="1"/>
</dbReference>
<dbReference type="InterPro" id="IPR005119">
    <property type="entry name" value="LysR_subst-bd"/>
</dbReference>
<dbReference type="Proteomes" id="UP001300012">
    <property type="component" value="Unassembled WGS sequence"/>
</dbReference>